<evidence type="ECO:0000313" key="9">
    <source>
        <dbReference type="WBParaSite" id="MBELARI_LOCUS19315"/>
    </source>
</evidence>
<evidence type="ECO:0000256" key="3">
    <source>
        <dbReference type="ARBA" id="ARBA00023122"/>
    </source>
</evidence>
<comment type="similarity">
    <text evidence="1">Belongs to the 5'-AMP-activated protein kinase gamma subunit family.</text>
</comment>
<evidence type="ECO:0000256" key="2">
    <source>
        <dbReference type="ARBA" id="ARBA00022737"/>
    </source>
</evidence>
<dbReference type="Pfam" id="PF00571">
    <property type="entry name" value="CBS"/>
    <property type="match status" value="3"/>
</dbReference>
<feature type="domain" description="CBS" evidence="7">
    <location>
        <begin position="302"/>
        <end position="362"/>
    </location>
</feature>
<evidence type="ECO:0000256" key="6">
    <source>
        <dbReference type="SAM" id="MobiDB-lite"/>
    </source>
</evidence>
<feature type="domain" description="CBS" evidence="7">
    <location>
        <begin position="147"/>
        <end position="209"/>
    </location>
</feature>
<reference evidence="9" key="1">
    <citation type="submission" date="2024-02" db="UniProtKB">
        <authorList>
            <consortium name="WormBaseParasite"/>
        </authorList>
    </citation>
    <scope>IDENTIFICATION</scope>
</reference>
<evidence type="ECO:0000256" key="4">
    <source>
        <dbReference type="ARBA" id="ARBA00025878"/>
    </source>
</evidence>
<dbReference type="PROSITE" id="PS51371">
    <property type="entry name" value="CBS"/>
    <property type="match status" value="3"/>
</dbReference>
<protein>
    <submittedName>
        <fullName evidence="9">CBS domain-containing protein</fullName>
    </submittedName>
</protein>
<dbReference type="GO" id="GO:0019901">
    <property type="term" value="F:protein kinase binding"/>
    <property type="evidence" value="ECO:0007669"/>
    <property type="project" value="TreeGrafter"/>
</dbReference>
<evidence type="ECO:0000259" key="7">
    <source>
        <dbReference type="PROSITE" id="PS51371"/>
    </source>
</evidence>
<organism evidence="8 9">
    <name type="scientific">Mesorhabditis belari</name>
    <dbReference type="NCBI Taxonomy" id="2138241"/>
    <lineage>
        <taxon>Eukaryota</taxon>
        <taxon>Metazoa</taxon>
        <taxon>Ecdysozoa</taxon>
        <taxon>Nematoda</taxon>
        <taxon>Chromadorea</taxon>
        <taxon>Rhabditida</taxon>
        <taxon>Rhabditina</taxon>
        <taxon>Rhabditomorpha</taxon>
        <taxon>Rhabditoidea</taxon>
        <taxon>Rhabditidae</taxon>
        <taxon>Mesorhabditinae</taxon>
        <taxon>Mesorhabditis</taxon>
    </lineage>
</organism>
<comment type="subunit">
    <text evidence="4">AMPK is a heterotrimer of an alpha catalytic subunit (PRKAA1 or PRKAA2), a beta (PRKAB1 or PRKAB2) and a gamma non-catalytic subunits (PRKAG1, PRKAG2 or PRKAG3). Interacts with FNIP1 and FNIP2.</text>
</comment>
<name>A0AAF3EYS8_9BILA</name>
<dbReference type="InterPro" id="IPR000644">
    <property type="entry name" value="CBS_dom"/>
</dbReference>
<dbReference type="GO" id="GO:0031588">
    <property type="term" value="C:nucleotide-activated protein kinase complex"/>
    <property type="evidence" value="ECO:0007669"/>
    <property type="project" value="TreeGrafter"/>
</dbReference>
<dbReference type="PANTHER" id="PTHR13780">
    <property type="entry name" value="AMP-ACTIVATED PROTEIN KINASE, GAMMA REGULATORY SUBUNIT"/>
    <property type="match status" value="1"/>
</dbReference>
<dbReference type="AlphaFoldDB" id="A0AAF3EYS8"/>
<dbReference type="InterPro" id="IPR046342">
    <property type="entry name" value="CBS_dom_sf"/>
</dbReference>
<evidence type="ECO:0000256" key="5">
    <source>
        <dbReference type="PROSITE-ProRule" id="PRU00703"/>
    </source>
</evidence>
<evidence type="ECO:0000256" key="1">
    <source>
        <dbReference type="ARBA" id="ARBA00006750"/>
    </source>
</evidence>
<dbReference type="InterPro" id="IPR050511">
    <property type="entry name" value="AMPK_gamma/SDS23_families"/>
</dbReference>
<dbReference type="Gene3D" id="3.10.580.10">
    <property type="entry name" value="CBS-domain"/>
    <property type="match status" value="2"/>
</dbReference>
<feature type="compositionally biased region" description="Basic and acidic residues" evidence="6">
    <location>
        <begin position="1"/>
        <end position="17"/>
    </location>
</feature>
<feature type="region of interest" description="Disordered" evidence="6">
    <location>
        <begin position="1"/>
        <end position="35"/>
    </location>
</feature>
<dbReference type="SUPFAM" id="SSF54631">
    <property type="entry name" value="CBS-domain pair"/>
    <property type="match status" value="2"/>
</dbReference>
<dbReference type="Proteomes" id="UP000887575">
    <property type="component" value="Unassembled WGS sequence"/>
</dbReference>
<dbReference type="GO" id="GO:0005634">
    <property type="term" value="C:nucleus"/>
    <property type="evidence" value="ECO:0007669"/>
    <property type="project" value="TreeGrafter"/>
</dbReference>
<dbReference type="WBParaSite" id="MBELARI_LOCUS19315">
    <property type="protein sequence ID" value="MBELARI_LOCUS19315"/>
    <property type="gene ID" value="MBELARI_LOCUS19315"/>
</dbReference>
<feature type="domain" description="CBS" evidence="7">
    <location>
        <begin position="224"/>
        <end position="285"/>
    </location>
</feature>
<keyword evidence="2" id="KW-0677">Repeat</keyword>
<keyword evidence="8" id="KW-1185">Reference proteome</keyword>
<dbReference type="SMART" id="SM00116">
    <property type="entry name" value="CBS"/>
    <property type="match status" value="4"/>
</dbReference>
<dbReference type="GO" id="GO:0019887">
    <property type="term" value="F:protein kinase regulator activity"/>
    <property type="evidence" value="ECO:0007669"/>
    <property type="project" value="TreeGrafter"/>
</dbReference>
<dbReference type="PANTHER" id="PTHR13780:SF19">
    <property type="entry name" value="CBS DOMAIN-CONTAINING PROTEIN"/>
    <property type="match status" value="1"/>
</dbReference>
<proteinExistence type="inferred from homology"/>
<accession>A0AAF3EYS8</accession>
<dbReference type="GO" id="GO:0016208">
    <property type="term" value="F:AMP binding"/>
    <property type="evidence" value="ECO:0007669"/>
    <property type="project" value="TreeGrafter"/>
</dbReference>
<dbReference type="GO" id="GO:0005737">
    <property type="term" value="C:cytoplasm"/>
    <property type="evidence" value="ECO:0007669"/>
    <property type="project" value="TreeGrafter"/>
</dbReference>
<keyword evidence="3 5" id="KW-0129">CBS domain</keyword>
<evidence type="ECO:0000313" key="8">
    <source>
        <dbReference type="Proteomes" id="UP000887575"/>
    </source>
</evidence>
<sequence>MPLTRDSHSVSVPHERPPLPPVASDSPMFVDDSPTHSIKQHEADSYARLLQLNVCYDAMPTSSKMVVFDKDLLMKKAFNGLIYQNTRHVLISSGGDGGKISGILSVTDFIRVLLMKYREVMGVPSEHEVDCNDIGNMTVRQYRDFVESSGKLFQLVSIDANQSILEAARLLAKYRIHRLPVMDPIEGSPLFIITHKRILKFLWCFGTQFSLPEYHVKTPRVLGVGTWENLKMVYPSTPLHECLEILSTQNISGVPVVDEETKKMIGMYSRFDAIAIATDNDPNRLEKSVQSALDFKNFNKNLASMVVSINTTDTFWTAVQVLVDRNVHRLCVLNEHQQVEGIISLADVINYMVVKPGEHLQSPKAQHTPRVQRVEDMSNQELRRLLTTNNHDLEQQNEIIQK</sequence>